<organism evidence="4">
    <name type="scientific">mine drainage metagenome</name>
    <dbReference type="NCBI Taxonomy" id="410659"/>
    <lineage>
        <taxon>unclassified sequences</taxon>
        <taxon>metagenomes</taxon>
        <taxon>ecological metagenomes</taxon>
    </lineage>
</organism>
<protein>
    <submittedName>
        <fullName evidence="4">LPS-assembly lipoprotein LptE</fullName>
    </submittedName>
</protein>
<dbReference type="HAMAP" id="MF_01186">
    <property type="entry name" value="LPS_assembly_LptE"/>
    <property type="match status" value="1"/>
</dbReference>
<accession>A0A1J5QCW8</accession>
<dbReference type="PANTHER" id="PTHR38098:SF1">
    <property type="entry name" value="LPS-ASSEMBLY LIPOPROTEIN LPTE"/>
    <property type="match status" value="1"/>
</dbReference>
<dbReference type="GO" id="GO:1990351">
    <property type="term" value="C:transporter complex"/>
    <property type="evidence" value="ECO:0007669"/>
    <property type="project" value="TreeGrafter"/>
</dbReference>
<dbReference type="GO" id="GO:0043165">
    <property type="term" value="P:Gram-negative-bacterium-type cell outer membrane assembly"/>
    <property type="evidence" value="ECO:0007669"/>
    <property type="project" value="InterPro"/>
</dbReference>
<dbReference type="Pfam" id="PF04390">
    <property type="entry name" value="LptE"/>
    <property type="match status" value="1"/>
</dbReference>
<dbReference type="InterPro" id="IPR007485">
    <property type="entry name" value="LPS_assembly_LptE"/>
</dbReference>
<dbReference type="GO" id="GO:0015920">
    <property type="term" value="P:lipopolysaccharide transport"/>
    <property type="evidence" value="ECO:0007669"/>
    <property type="project" value="TreeGrafter"/>
</dbReference>
<evidence type="ECO:0000256" key="2">
    <source>
        <dbReference type="ARBA" id="ARBA00023136"/>
    </source>
</evidence>
<evidence type="ECO:0000256" key="3">
    <source>
        <dbReference type="ARBA" id="ARBA00023237"/>
    </source>
</evidence>
<keyword evidence="3" id="KW-0998">Cell outer membrane</keyword>
<keyword evidence="2" id="KW-0472">Membrane</keyword>
<dbReference type="Gene3D" id="3.30.160.150">
    <property type="entry name" value="Lipoprotein like domain"/>
    <property type="match status" value="1"/>
</dbReference>
<name>A0A1J5QCW8_9ZZZZ</name>
<sequence length="166" mass="17508">MSWSEYPRRALLLLALLLAGCGFQLRGSASLGFTTLALAGQGGALHDTLQQRIAATTSTRIVADAKHAQAVLTLLSVAENQVPMAYNGDGTVAQYQLLETVRYQLVAADGASLIAPTTLQQTSTLSYSTGAALAKANEAQLLFAGMRSDLVERMLFQLAAVGDGHR</sequence>
<dbReference type="GO" id="GO:0019867">
    <property type="term" value="C:outer membrane"/>
    <property type="evidence" value="ECO:0007669"/>
    <property type="project" value="InterPro"/>
</dbReference>
<evidence type="ECO:0000313" key="4">
    <source>
        <dbReference type="EMBL" id="OIQ81256.1"/>
    </source>
</evidence>
<reference evidence="4" key="1">
    <citation type="submission" date="2016-10" db="EMBL/GenBank/DDBJ databases">
        <title>Sequence of Gallionella enrichment culture.</title>
        <authorList>
            <person name="Poehlein A."/>
            <person name="Muehling M."/>
            <person name="Daniel R."/>
        </authorList>
    </citation>
    <scope>NUCLEOTIDE SEQUENCE</scope>
</reference>
<dbReference type="PANTHER" id="PTHR38098">
    <property type="entry name" value="LPS-ASSEMBLY LIPOPROTEIN LPTE"/>
    <property type="match status" value="1"/>
</dbReference>
<gene>
    <name evidence="4" type="primary">lptE_9</name>
    <name evidence="4" type="ORF">GALL_369740</name>
</gene>
<keyword evidence="4" id="KW-0449">Lipoprotein</keyword>
<evidence type="ECO:0000256" key="1">
    <source>
        <dbReference type="ARBA" id="ARBA00022729"/>
    </source>
</evidence>
<proteinExistence type="inferred from homology"/>
<keyword evidence="1" id="KW-0732">Signal</keyword>
<dbReference type="EMBL" id="MLJW01000948">
    <property type="protein sequence ID" value="OIQ81256.1"/>
    <property type="molecule type" value="Genomic_DNA"/>
</dbReference>
<dbReference type="GO" id="GO:0001530">
    <property type="term" value="F:lipopolysaccharide binding"/>
    <property type="evidence" value="ECO:0007669"/>
    <property type="project" value="TreeGrafter"/>
</dbReference>
<dbReference type="AlphaFoldDB" id="A0A1J5QCW8"/>
<comment type="caution">
    <text evidence="4">The sequence shown here is derived from an EMBL/GenBank/DDBJ whole genome shotgun (WGS) entry which is preliminary data.</text>
</comment>